<keyword evidence="2" id="KW-0677">Repeat</keyword>
<gene>
    <name evidence="6" type="ORF">BCR35DRAFT_307902</name>
</gene>
<feature type="compositionally biased region" description="Low complexity" evidence="5">
    <location>
        <begin position="69"/>
        <end position="97"/>
    </location>
</feature>
<accession>A0A1Y2EGB2</accession>
<feature type="region of interest" description="Disordered" evidence="5">
    <location>
        <begin position="377"/>
        <end position="434"/>
    </location>
</feature>
<feature type="compositionally biased region" description="Low complexity" evidence="5">
    <location>
        <begin position="115"/>
        <end position="130"/>
    </location>
</feature>
<reference evidence="6 7" key="1">
    <citation type="submission" date="2016-07" db="EMBL/GenBank/DDBJ databases">
        <title>Pervasive Adenine N6-methylation of Active Genes in Fungi.</title>
        <authorList>
            <consortium name="DOE Joint Genome Institute"/>
            <person name="Mondo S.J."/>
            <person name="Dannebaum R.O."/>
            <person name="Kuo R.C."/>
            <person name="Labutti K."/>
            <person name="Haridas S."/>
            <person name="Kuo A."/>
            <person name="Salamov A."/>
            <person name="Ahrendt S.R."/>
            <person name="Lipzen A."/>
            <person name="Sullivan W."/>
            <person name="Andreopoulos W.B."/>
            <person name="Clum A."/>
            <person name="Lindquist E."/>
            <person name="Daum C."/>
            <person name="Ramamoorthy G.K."/>
            <person name="Gryganskyi A."/>
            <person name="Culley D."/>
            <person name="Magnuson J.K."/>
            <person name="James T.Y."/>
            <person name="O'Malley M.A."/>
            <person name="Stajich J.E."/>
            <person name="Spatafora J.W."/>
            <person name="Visel A."/>
            <person name="Grigoriev I.V."/>
        </authorList>
    </citation>
    <scope>NUCLEOTIDE SEQUENCE [LARGE SCALE GENOMIC DNA]</scope>
    <source>
        <strain evidence="6 7">62-1032</strain>
    </source>
</reference>
<feature type="compositionally biased region" description="Low complexity" evidence="5">
    <location>
        <begin position="395"/>
        <end position="414"/>
    </location>
</feature>
<dbReference type="Proteomes" id="UP000193467">
    <property type="component" value="Unassembled WGS sequence"/>
</dbReference>
<evidence type="ECO:0008006" key="8">
    <source>
        <dbReference type="Google" id="ProtNLM"/>
    </source>
</evidence>
<comment type="caution">
    <text evidence="6">The sequence shown here is derived from an EMBL/GenBank/DDBJ whole genome shotgun (WGS) entry which is preliminary data.</text>
</comment>
<keyword evidence="3" id="KW-0863">Zinc-finger</keyword>
<keyword evidence="7" id="KW-1185">Reference proteome</keyword>
<dbReference type="InParanoid" id="A0A1Y2EGB2"/>
<dbReference type="PANTHER" id="PTHR23057">
    <property type="entry name" value="JUXTAPOSED WITH ANOTHER ZINC FINGER PROTEIN 1"/>
    <property type="match status" value="1"/>
</dbReference>
<feature type="compositionally biased region" description="Acidic residues" evidence="5">
    <location>
        <begin position="174"/>
        <end position="186"/>
    </location>
</feature>
<name>A0A1Y2EGB2_9BASI</name>
<feature type="region of interest" description="Disordered" evidence="5">
    <location>
        <begin position="450"/>
        <end position="502"/>
    </location>
</feature>
<evidence type="ECO:0000256" key="1">
    <source>
        <dbReference type="ARBA" id="ARBA00022723"/>
    </source>
</evidence>
<feature type="compositionally biased region" description="Acidic residues" evidence="5">
    <location>
        <begin position="153"/>
        <end position="167"/>
    </location>
</feature>
<dbReference type="PANTHER" id="PTHR23057:SF0">
    <property type="entry name" value="JUXTAPOSED WITH ANOTHER ZINC FINGER PROTEIN 1"/>
    <property type="match status" value="1"/>
</dbReference>
<evidence type="ECO:0000256" key="2">
    <source>
        <dbReference type="ARBA" id="ARBA00022737"/>
    </source>
</evidence>
<evidence type="ECO:0000256" key="5">
    <source>
        <dbReference type="SAM" id="MobiDB-lite"/>
    </source>
</evidence>
<keyword evidence="1" id="KW-0479">Metal-binding</keyword>
<evidence type="ECO:0000313" key="6">
    <source>
        <dbReference type="EMBL" id="ORY70609.1"/>
    </source>
</evidence>
<organism evidence="6 7">
    <name type="scientific">Leucosporidium creatinivorum</name>
    <dbReference type="NCBI Taxonomy" id="106004"/>
    <lineage>
        <taxon>Eukaryota</taxon>
        <taxon>Fungi</taxon>
        <taxon>Dikarya</taxon>
        <taxon>Basidiomycota</taxon>
        <taxon>Pucciniomycotina</taxon>
        <taxon>Microbotryomycetes</taxon>
        <taxon>Leucosporidiales</taxon>
        <taxon>Leucosporidium</taxon>
    </lineage>
</organism>
<dbReference type="InterPro" id="IPR051580">
    <property type="entry name" value="ZnF-Chromatin_assoc"/>
</dbReference>
<keyword evidence="4" id="KW-0862">Zinc</keyword>
<dbReference type="EMBL" id="MCGR01000055">
    <property type="protein sequence ID" value="ORY70609.1"/>
    <property type="molecule type" value="Genomic_DNA"/>
</dbReference>
<dbReference type="AlphaFoldDB" id="A0A1Y2EGB2"/>
<feature type="region of interest" description="Disordered" evidence="5">
    <location>
        <begin position="251"/>
        <end position="299"/>
    </location>
</feature>
<dbReference type="OrthoDB" id="2537270at2759"/>
<protein>
    <recommendedName>
        <fullName evidence="8">C2H2-type domain-containing protein</fullName>
    </recommendedName>
</protein>
<dbReference type="GO" id="GO:0008270">
    <property type="term" value="F:zinc ion binding"/>
    <property type="evidence" value="ECO:0007669"/>
    <property type="project" value="UniProtKB-KW"/>
</dbReference>
<sequence>MDSLDPPSGLNLDSNYPFDQVTNWSATQSPGMGLPLPLLGSPSFSSSLSDALQPPSWQLDHAPSWQPDNSPSAFASSFLSPLPLSNPSLPLDSSHLLPPQPTNPQQPADDFNSTLLGLLGSPGPGLEQPLRLGEDDEEDADGDGDEHHPVIEVEGDIDGEGEGDGEDSASGSSSEDDSDEEEDEDATPVVTEVPLPGAPTYPLGNLAGVHDPSSAYAQAFALAQSTVNSPYSFAPDSAAYGDAYSLAAQSVATGEGDDGSVSSPRYHGSGDEETPPTSNSSDHDHTRSPYPHQYQAGGSYDLKASTSSITGAPSHYFYPTSMEQSITVSPESTTAYDHDVEEKPFIPALSRPRSAHLRQSYANEEREIDRLLADADPDFDFSESAGSKKRKRSTSAHSASTSAAAQAHAQMSMAWAPPPPAGGFNSSRRSTSTEALDAIASGSNHHLYSSTAAASTSTSTPTPTTSSSKPKKSKKSALASSAYADPSLLTSTGAQRKRTEIPAVEDDPTIRPYGCNYEHCPSRARVAAMGGPSAVVMGPGGEIDEREAISWRTVRELREHCAEHRRAGLDGGQLPFRCALDPCGKTFKSLAGLRFHFQNASANGHFFVSHEEGEEAPSKKFKACVQPTERSEKCPVEGCSKAFKQAAGLAYHLAHTAGHDMTEEIVSGFAATLQSKTRWWYAKMGRTLG</sequence>
<feature type="compositionally biased region" description="Polar residues" evidence="5">
    <location>
        <begin position="424"/>
        <end position="434"/>
    </location>
</feature>
<feature type="compositionally biased region" description="Low complexity" evidence="5">
    <location>
        <begin position="29"/>
        <end position="49"/>
    </location>
</feature>
<proteinExistence type="predicted"/>
<feature type="compositionally biased region" description="Low complexity" evidence="5">
    <location>
        <begin position="450"/>
        <end position="468"/>
    </location>
</feature>
<feature type="region of interest" description="Disordered" evidence="5">
    <location>
        <begin position="1"/>
        <end position="206"/>
    </location>
</feature>
<feature type="compositionally biased region" description="Acidic residues" evidence="5">
    <location>
        <begin position="134"/>
        <end position="144"/>
    </location>
</feature>
<evidence type="ECO:0000256" key="3">
    <source>
        <dbReference type="ARBA" id="ARBA00022771"/>
    </source>
</evidence>
<evidence type="ECO:0000256" key="4">
    <source>
        <dbReference type="ARBA" id="ARBA00022833"/>
    </source>
</evidence>
<evidence type="ECO:0000313" key="7">
    <source>
        <dbReference type="Proteomes" id="UP000193467"/>
    </source>
</evidence>
<dbReference type="STRING" id="106004.A0A1Y2EGB2"/>
<dbReference type="GO" id="GO:0005634">
    <property type="term" value="C:nucleus"/>
    <property type="evidence" value="ECO:0007669"/>
    <property type="project" value="TreeGrafter"/>
</dbReference>